<protein>
    <submittedName>
        <fullName evidence="3">A/G-specific adenine glycosylase muty, putative</fullName>
    </submittedName>
</protein>
<dbReference type="PANTHER" id="PTHR23024">
    <property type="entry name" value="ARYLACETAMIDE DEACETYLASE"/>
    <property type="match status" value="1"/>
</dbReference>
<dbReference type="STRING" id="3641.A0A061DZU6"/>
<dbReference type="Gene3D" id="3.40.50.1820">
    <property type="entry name" value="alpha/beta hydrolase"/>
    <property type="match status" value="1"/>
</dbReference>
<organism evidence="3 4">
    <name type="scientific">Theobroma cacao</name>
    <name type="common">Cacao</name>
    <name type="synonym">Cocoa</name>
    <dbReference type="NCBI Taxonomy" id="3641"/>
    <lineage>
        <taxon>Eukaryota</taxon>
        <taxon>Viridiplantae</taxon>
        <taxon>Streptophyta</taxon>
        <taxon>Embryophyta</taxon>
        <taxon>Tracheophyta</taxon>
        <taxon>Spermatophyta</taxon>
        <taxon>Magnoliopsida</taxon>
        <taxon>eudicotyledons</taxon>
        <taxon>Gunneridae</taxon>
        <taxon>Pentapetalae</taxon>
        <taxon>rosids</taxon>
        <taxon>malvids</taxon>
        <taxon>Malvales</taxon>
        <taxon>Malvaceae</taxon>
        <taxon>Byttnerioideae</taxon>
        <taxon>Theobroma</taxon>
    </lineage>
</organism>
<dbReference type="eggNOG" id="KOG1515">
    <property type="taxonomic scope" value="Eukaryota"/>
</dbReference>
<dbReference type="Proteomes" id="UP000026915">
    <property type="component" value="Chromosome 2"/>
</dbReference>
<dbReference type="InterPro" id="IPR013094">
    <property type="entry name" value="AB_hydrolase_3"/>
</dbReference>
<dbReference type="SUPFAM" id="SSF53474">
    <property type="entry name" value="alpha/beta-Hydrolases"/>
    <property type="match status" value="1"/>
</dbReference>
<dbReference type="SMR" id="A0A061DZU6"/>
<comment type="similarity">
    <text evidence="1">Belongs to the 'GDXG' lipolytic enzyme family.</text>
</comment>
<feature type="domain" description="Alpha/beta hydrolase fold-3" evidence="2">
    <location>
        <begin position="74"/>
        <end position="279"/>
    </location>
</feature>
<accession>A0A061DZU6</accession>
<dbReference type="InterPro" id="IPR050466">
    <property type="entry name" value="Carboxylest/Gibb_receptor"/>
</dbReference>
<name>A0A061DZU6_THECC</name>
<evidence type="ECO:0000259" key="2">
    <source>
        <dbReference type="Pfam" id="PF07859"/>
    </source>
</evidence>
<dbReference type="AlphaFoldDB" id="A0A061DZU6"/>
<dbReference type="OrthoDB" id="408631at2759"/>
<keyword evidence="4" id="KW-1185">Reference proteome</keyword>
<dbReference type="Pfam" id="PF07859">
    <property type="entry name" value="Abhydrolase_3"/>
    <property type="match status" value="1"/>
</dbReference>
<reference evidence="3 4" key="1">
    <citation type="journal article" date="2013" name="Genome Biol.">
        <title>The genome sequence of the most widely cultivated cacao type and its use to identify candidate genes regulating pod color.</title>
        <authorList>
            <person name="Motamayor J.C."/>
            <person name="Mockaitis K."/>
            <person name="Schmutz J."/>
            <person name="Haiminen N."/>
            <person name="Iii D.L."/>
            <person name="Cornejo O."/>
            <person name="Findley S.D."/>
            <person name="Zheng P."/>
            <person name="Utro F."/>
            <person name="Royaert S."/>
            <person name="Saski C."/>
            <person name="Jenkins J."/>
            <person name="Podicheti R."/>
            <person name="Zhao M."/>
            <person name="Scheffler B.E."/>
            <person name="Stack J.C."/>
            <person name="Feltus F.A."/>
            <person name="Mustiga G.M."/>
            <person name="Amores F."/>
            <person name="Phillips W."/>
            <person name="Marelli J.P."/>
            <person name="May G.D."/>
            <person name="Shapiro H."/>
            <person name="Ma J."/>
            <person name="Bustamante C.D."/>
            <person name="Schnell R.J."/>
            <person name="Main D."/>
            <person name="Gilbert D."/>
            <person name="Parida L."/>
            <person name="Kuhn D.N."/>
        </authorList>
    </citation>
    <scope>NUCLEOTIDE SEQUENCE [LARGE SCALE GENOMIC DNA]</scope>
    <source>
        <strain evidence="4">cv. Matina 1-6</strain>
    </source>
</reference>
<evidence type="ECO:0000313" key="4">
    <source>
        <dbReference type="Proteomes" id="UP000026915"/>
    </source>
</evidence>
<dbReference type="OMA" id="VIVMVAE"/>
<dbReference type="InParanoid" id="A0A061DZU6"/>
<evidence type="ECO:0000256" key="1">
    <source>
        <dbReference type="ARBA" id="ARBA00010515"/>
    </source>
</evidence>
<dbReference type="GO" id="GO:0016787">
    <property type="term" value="F:hydrolase activity"/>
    <property type="evidence" value="ECO:0007669"/>
    <property type="project" value="InterPro"/>
</dbReference>
<evidence type="ECO:0000313" key="3">
    <source>
        <dbReference type="EMBL" id="EOX98210.1"/>
    </source>
</evidence>
<sequence length="301" mass="33043">MDSFTDNEIIRDCPPFFKVYKDGRVERYTVTTPAPEGIDPKTGVQSKDVVVSPGVKARIFMPQTRSPGKKLPLLVHYHGGGFSIGSALDTVTQKLLTPLVVQANIIAISIDYRLAPEYLLPIAYDDSWAGLQWVASHANGQGPEPWLNENADLGRVFLMGESAGATIAHYVAVQAGATKLVGLKIIGTLIVHPFFGSKEPDDIYKYVCPTSPGFDQDPKLNPAVDPNLKQMASDRVIVMVAEKDGLRSRGELYYETLVKSGWGGSVEFDESKGEDHCFHVLHDNGKAEVLKKKIVDFIKKD</sequence>
<dbReference type="Gramene" id="EOX98210">
    <property type="protein sequence ID" value="EOX98210"/>
    <property type="gene ID" value="TCM_007026"/>
</dbReference>
<dbReference type="InterPro" id="IPR029058">
    <property type="entry name" value="AB_hydrolase_fold"/>
</dbReference>
<dbReference type="EMBL" id="CM001880">
    <property type="protein sequence ID" value="EOX98210.1"/>
    <property type="molecule type" value="Genomic_DNA"/>
</dbReference>
<gene>
    <name evidence="3" type="ORF">TCM_007026</name>
</gene>
<dbReference type="HOGENOM" id="CLU_012494_22_0_1"/>
<dbReference type="KEGG" id="tcc:18607907"/>
<proteinExistence type="inferred from homology"/>
<dbReference type="PANTHER" id="PTHR23024:SF408">
    <property type="entry name" value="ALPHA_BETA HYDROLASE FOLD-3 DOMAIN-CONTAINING PROTEIN"/>
    <property type="match status" value="1"/>
</dbReference>
<dbReference type="Gramene" id="Tc02v2_t007890.1">
    <property type="protein sequence ID" value="Tc02v2_p007890.1"/>
    <property type="gene ID" value="Tc02v2_g007890"/>
</dbReference>